<dbReference type="Pfam" id="PF20421">
    <property type="entry name" value="DHR-2_Lobe_C"/>
    <property type="match status" value="1"/>
</dbReference>
<evidence type="ECO:0000256" key="5">
    <source>
        <dbReference type="ARBA" id="ARBA00022658"/>
    </source>
</evidence>
<dbReference type="Gene3D" id="2.30.30.40">
    <property type="entry name" value="SH3 Domains"/>
    <property type="match status" value="1"/>
</dbReference>
<dbReference type="InterPro" id="IPR036028">
    <property type="entry name" value="SH3-like_dom_sf"/>
</dbReference>
<name>A0A8S0Z5N2_ARCPL</name>
<evidence type="ECO:0000313" key="12">
    <source>
        <dbReference type="EMBL" id="CAB3227532.1"/>
    </source>
</evidence>
<feature type="region of interest" description="Disordered" evidence="8">
    <location>
        <begin position="569"/>
        <end position="594"/>
    </location>
</feature>
<dbReference type="PROSITE" id="PS50002">
    <property type="entry name" value="SH3"/>
    <property type="match status" value="1"/>
</dbReference>
<dbReference type="InterPro" id="IPR027357">
    <property type="entry name" value="DOCKER_dom"/>
</dbReference>
<keyword evidence="5" id="KW-0344">Guanine-nucleotide releasing factor</keyword>
<feature type="compositionally biased region" description="Low complexity" evidence="8">
    <location>
        <begin position="1851"/>
        <end position="1885"/>
    </location>
</feature>
<gene>
    <name evidence="12" type="ORF">APLA_LOCUS3094</name>
</gene>
<dbReference type="GO" id="GO:0007264">
    <property type="term" value="P:small GTPase-mediated signal transduction"/>
    <property type="evidence" value="ECO:0007669"/>
    <property type="project" value="InterPro"/>
</dbReference>
<dbReference type="GO" id="GO:0005085">
    <property type="term" value="F:guanyl-nucleotide exchange factor activity"/>
    <property type="evidence" value="ECO:0007669"/>
    <property type="project" value="UniProtKB-KW"/>
</dbReference>
<dbReference type="OrthoDB" id="5855668at2759"/>
<evidence type="ECO:0000259" key="11">
    <source>
        <dbReference type="PROSITE" id="PS51651"/>
    </source>
</evidence>
<evidence type="ECO:0000256" key="7">
    <source>
        <dbReference type="PROSITE-ProRule" id="PRU00983"/>
    </source>
</evidence>
<dbReference type="Gene3D" id="2.60.40.150">
    <property type="entry name" value="C2 domain"/>
    <property type="match status" value="1"/>
</dbReference>
<dbReference type="InterPro" id="IPR042455">
    <property type="entry name" value="DOCK_N_sub1"/>
</dbReference>
<dbReference type="InterPro" id="IPR026791">
    <property type="entry name" value="DOCK"/>
</dbReference>
<dbReference type="GO" id="GO:0005737">
    <property type="term" value="C:cytoplasm"/>
    <property type="evidence" value="ECO:0007669"/>
    <property type="project" value="UniProtKB-SubCell"/>
</dbReference>
<reference evidence="12 13" key="1">
    <citation type="submission" date="2020-04" db="EMBL/GenBank/DDBJ databases">
        <authorList>
            <person name="Wallbank WR R."/>
            <person name="Pardo Diaz C."/>
            <person name="Kozak K."/>
            <person name="Martin S."/>
            <person name="Jiggins C."/>
            <person name="Moest M."/>
            <person name="Warren A I."/>
            <person name="Byers J.R.P. K."/>
            <person name="Montejo-Kovacevich G."/>
            <person name="Yen C E."/>
        </authorList>
    </citation>
    <scope>NUCLEOTIDE SEQUENCE [LARGE SCALE GENOMIC DNA]</scope>
</reference>
<keyword evidence="4" id="KW-0597">Phosphoprotein</keyword>
<evidence type="ECO:0000256" key="2">
    <source>
        <dbReference type="ARBA" id="ARBA00022443"/>
    </source>
</evidence>
<dbReference type="PANTHER" id="PTHR45653:SF10">
    <property type="entry name" value="MYOBLAST CITY, ISOFORM B"/>
    <property type="match status" value="1"/>
</dbReference>
<feature type="domain" description="SH3" evidence="9">
    <location>
        <begin position="9"/>
        <end position="70"/>
    </location>
</feature>
<comment type="caution">
    <text evidence="12">The sequence shown here is derived from an EMBL/GenBank/DDBJ whole genome shotgun (WGS) entry which is preliminary data.</text>
</comment>
<feature type="compositionally biased region" description="Basic and acidic residues" evidence="8">
    <location>
        <begin position="1888"/>
        <end position="1910"/>
    </location>
</feature>
<keyword evidence="3" id="KW-0963">Cytoplasm</keyword>
<dbReference type="Gene3D" id="1.20.1270.350">
    <property type="entry name" value="Dedicator of cytokinesis N-terminal subdomain"/>
    <property type="match status" value="1"/>
</dbReference>
<dbReference type="Proteomes" id="UP000494256">
    <property type="component" value="Unassembled WGS sequence"/>
</dbReference>
<feature type="compositionally biased region" description="Polar residues" evidence="8">
    <location>
        <begin position="1991"/>
        <end position="2001"/>
    </location>
</feature>
<evidence type="ECO:0000256" key="6">
    <source>
        <dbReference type="PROSITE-ProRule" id="PRU00192"/>
    </source>
</evidence>
<dbReference type="SMART" id="SM00326">
    <property type="entry name" value="SH3"/>
    <property type="match status" value="1"/>
</dbReference>
<feature type="compositionally biased region" description="Low complexity" evidence="8">
    <location>
        <begin position="1915"/>
        <end position="1926"/>
    </location>
</feature>
<dbReference type="PROSITE" id="PS51650">
    <property type="entry name" value="C2_DOCK"/>
    <property type="match status" value="1"/>
</dbReference>
<dbReference type="InterPro" id="IPR032376">
    <property type="entry name" value="DOCK_N"/>
</dbReference>
<dbReference type="Gene3D" id="1.20.58.740">
    <property type="match status" value="1"/>
</dbReference>
<dbReference type="GO" id="GO:0031267">
    <property type="term" value="F:small GTPase binding"/>
    <property type="evidence" value="ECO:0007669"/>
    <property type="project" value="TreeGrafter"/>
</dbReference>
<dbReference type="Pfam" id="PF20422">
    <property type="entry name" value="DHR-2_Lobe_B"/>
    <property type="match status" value="1"/>
</dbReference>
<feature type="domain" description="C2 DOCK-type" evidence="10">
    <location>
        <begin position="426"/>
        <end position="646"/>
    </location>
</feature>
<proteinExistence type="inferred from homology"/>
<dbReference type="Pfam" id="PF23554">
    <property type="entry name" value="TPR_DOCK"/>
    <property type="match status" value="1"/>
</dbReference>
<dbReference type="PROSITE" id="PS51651">
    <property type="entry name" value="DOCKER"/>
    <property type="match status" value="1"/>
</dbReference>
<feature type="domain" description="DOCKER" evidence="11">
    <location>
        <begin position="1319"/>
        <end position="1744"/>
    </location>
</feature>
<dbReference type="Pfam" id="PF07653">
    <property type="entry name" value="SH3_2"/>
    <property type="match status" value="1"/>
</dbReference>
<dbReference type="InterPro" id="IPR043162">
    <property type="entry name" value="DOCK_C_lobe_C"/>
</dbReference>
<sequence>MTVWWAVKNEELYAVAIYNYVGKSGSPHLSLEVGELVHIERETDEWYWGRSLRRDASGAFPKNYVVIRDCIVDRCGETVVASAGGGGVVHDIAITLREWLQHWKKLYITNNERLRFMEVSMRALLELRAQLASGALPKDQLRRVARTAVFTIDKGNRSLGMELAVRTANGHLVDPFQVSTYKLNSLHDEANTRIEKNMDTTPVTPPPTTPPGARTYTIAVRVHNFVCRMSEPAELALALYDASGNKLTEHLLLVWPASNPLSTVNPASPMLVVFTDFGSDILKSEKIYLVCNIVRLGSMEAQNVDHRRSSVAQTPPVVSSGRQMRRPFGVACADIKRYVATDNSDKHIQVPFYAYEKENLDSLLKKVITNRDIKDAKHSQGLFVSVRLVEGDLKQIREENPHLVVGNTAVARKMGFPEVILPGDARNDLYVTVCGGSFSKGGGKSSERNIELIARVVDKDGQAIKGVISIGAGVPLVDEYVSVVYYHDDRPRWQEVFKVCLNIEAFKDAHLVFLCRHRSSNEAKDRAEKPFALSYLRLMQREGTTTPDTLHNLCVYKIDVKRLSAMLQDKQNKVDQSERGDERHGKQQSDRLQRQLQQELEAEASAACLGVPARRAELPAGAEHGLTRGPLSLVHRDSLSVATKLCSTKLTQREEILGVLKWSTHHAEKTLRKALTQLMYVPSDELVKFLQDILDALFNILTQVEEPNVSLCEDSYEVLVFDCLLRVISLVTDHKYQHFQPVLHVYIDESFCDAIAYEKLISVIVWVISEANSGEPALKRLLLCMKCIESLTRFIVRSRQLRTALKTEAKEINDSSDFNSLMETLLNALVWLMRCGDHALTCQGSALKYLPHAVPHTITVYSDAQLSAFIVRAFEALPLGRLSKQRMHALLDLVRGPLCATHGARSLLLPHLATTTKALLRDKAEWDREAALKSRSVGKAARLLGADTARLHDDTHHQQIVELCVETLGEVMSLLARDDVGPVEADRGDLAKRLLPTVLKTAASMLQDRKSDRDSNTADNALLRRIISVLLDMVRQMSDYQYSMVVQALEVENAGGPGSLVNDALSLFLALLQRPVFRPHWADMLHLQHYVMLHALRLLAKTLRERLLSVDDSETDAVTTIHLMCRTWFEAGSALATSQSLQLETLPAARKQRLTALYGDIRRGVADCLSEMWHSLGYHKRSFIPCLVGPFLEVSFLCDEEVRNTTIPLFFDMMQTEYSHSVVHGDVGDSPLKELESEMIDKVDVLVERGYGDAAWRARFVSLCGALCGAAGGALRGAAAALVAAAARQLDALLQYRAAARRSATPHRMHLTTCVLHFYRQIERPHMYIRYVHKLAQMHIAAQQWAEAGLCLELHAKLLSWSHDPLPPRLRHPNLEHDAHTATHRDLKQHLYLEIAELLNRGRQWELAVEIVKQLVAVYEEEALGYGPLAELHNQLATLYAAMLRTARSHPGYFRVIYHGKGFPELLTKATYGYIYRGNEYEQLHDFKDRLLDEWPEAEVLPKLDPPGPEITESDGQYLQINAVEPVMGDKLKRLSGKPIAEQILQYYKHNNVDKFEFSRPFHRYEEPLSGSTDDLVNQNEFATRWFSRTELQISEKLPGILRWSEVCSQRTYEVSPVAAAVEVLRDTNRKLRSLIVDAKSPDSPLHPLTMRLTGILDPVVQGGLVNYEKAFLTPAYEARHPENAALLAELKDLIADQIPLLKHGLDIHAVRAPPEFAELHAHMDKCFRRVQQHVHQRYGRKNCDLDESSEVQFRMPFRASLAQESGSATDSNRISDISTNNDPVAKAGRFFSFNSVSAINPLSIRNSSTSVVNRFATLQNSPGRRNKRNNMRKSEVGTPASGSQWYTSHSTPNGSGNNTPTTVNNNNSPFNNNSVNSSDTPSSSPLRELRQELVTERPLRSDAERERRLSQRTSLLNSSSAPPSNRDSFGTTDSNQDDEEPPPLPRKSTHRSMDLDSDTNNNGESATPLAPRYNYDTVWAPRGSFLYNSMVQKKTATNDKAPTPPPKKRHAQ</sequence>
<dbReference type="InterPro" id="IPR046773">
    <property type="entry name" value="DOCKER_Lobe_C"/>
</dbReference>
<dbReference type="GO" id="GO:0005886">
    <property type="term" value="C:plasma membrane"/>
    <property type="evidence" value="ECO:0007669"/>
    <property type="project" value="TreeGrafter"/>
</dbReference>
<evidence type="ECO:0000313" key="13">
    <source>
        <dbReference type="Proteomes" id="UP000494256"/>
    </source>
</evidence>
<evidence type="ECO:0000256" key="8">
    <source>
        <dbReference type="SAM" id="MobiDB-lite"/>
    </source>
</evidence>
<dbReference type="GO" id="GO:0016477">
    <property type="term" value="P:cell migration"/>
    <property type="evidence" value="ECO:0007669"/>
    <property type="project" value="TreeGrafter"/>
</dbReference>
<feature type="region of interest" description="Disordered" evidence="8">
    <location>
        <begin position="1991"/>
        <end position="2013"/>
    </location>
</feature>
<dbReference type="CDD" id="cd11872">
    <property type="entry name" value="SH3_DOCK_AB"/>
    <property type="match status" value="1"/>
</dbReference>
<accession>A0A8S0Z5N2</accession>
<comment type="subcellular location">
    <subcellularLocation>
        <location evidence="1">Cytoplasm</location>
    </subcellularLocation>
</comment>
<evidence type="ECO:0000259" key="9">
    <source>
        <dbReference type="PROSITE" id="PS50002"/>
    </source>
</evidence>
<feature type="region of interest" description="Disordered" evidence="8">
    <location>
        <begin position="1817"/>
        <end position="1974"/>
    </location>
</feature>
<dbReference type="EMBL" id="CADEBD010000279">
    <property type="protein sequence ID" value="CAB3227532.1"/>
    <property type="molecule type" value="Genomic_DNA"/>
</dbReference>
<protein>
    <recommendedName>
        <fullName evidence="14">Dedicator of cytokinesis protein 1</fullName>
    </recommendedName>
</protein>
<dbReference type="InterPro" id="IPR046769">
    <property type="entry name" value="DOCKER_Lobe_A"/>
</dbReference>
<evidence type="ECO:0000256" key="1">
    <source>
        <dbReference type="ARBA" id="ARBA00004496"/>
    </source>
</evidence>
<feature type="compositionally biased region" description="Basic and acidic residues" evidence="8">
    <location>
        <begin position="570"/>
        <end position="593"/>
    </location>
</feature>
<dbReference type="SUPFAM" id="SSF50044">
    <property type="entry name" value="SH3-domain"/>
    <property type="match status" value="1"/>
</dbReference>
<dbReference type="InterPro" id="IPR043161">
    <property type="entry name" value="DOCK_C_lobe_A"/>
</dbReference>
<comment type="similarity">
    <text evidence="7">Belongs to the DOCK family.</text>
</comment>
<dbReference type="GO" id="GO:0007520">
    <property type="term" value="P:myoblast fusion"/>
    <property type="evidence" value="ECO:0007669"/>
    <property type="project" value="TreeGrafter"/>
</dbReference>
<dbReference type="Gene3D" id="1.25.40.410">
    <property type="match status" value="1"/>
</dbReference>
<organism evidence="12 13">
    <name type="scientific">Arctia plantaginis</name>
    <name type="common">Wood tiger moth</name>
    <name type="synonym">Phalaena plantaginis</name>
    <dbReference type="NCBI Taxonomy" id="874455"/>
    <lineage>
        <taxon>Eukaryota</taxon>
        <taxon>Metazoa</taxon>
        <taxon>Ecdysozoa</taxon>
        <taxon>Arthropoda</taxon>
        <taxon>Hexapoda</taxon>
        <taxon>Insecta</taxon>
        <taxon>Pterygota</taxon>
        <taxon>Neoptera</taxon>
        <taxon>Endopterygota</taxon>
        <taxon>Lepidoptera</taxon>
        <taxon>Glossata</taxon>
        <taxon>Ditrysia</taxon>
        <taxon>Noctuoidea</taxon>
        <taxon>Erebidae</taxon>
        <taxon>Arctiinae</taxon>
        <taxon>Arctia</taxon>
    </lineage>
</organism>
<keyword evidence="2 6" id="KW-0728">SH3 domain</keyword>
<dbReference type="InterPro" id="IPR035892">
    <property type="entry name" value="C2_domain_sf"/>
</dbReference>
<dbReference type="Pfam" id="PF16172">
    <property type="entry name" value="DOCK_N"/>
    <property type="match status" value="1"/>
</dbReference>
<dbReference type="PANTHER" id="PTHR45653">
    <property type="entry name" value="DEDICATOR OF CYTOKINESIS"/>
    <property type="match status" value="1"/>
</dbReference>
<dbReference type="InterPro" id="IPR001452">
    <property type="entry name" value="SH3_domain"/>
</dbReference>
<dbReference type="SUPFAM" id="SSF48371">
    <property type="entry name" value="ARM repeat"/>
    <property type="match status" value="1"/>
</dbReference>
<dbReference type="Pfam" id="PF14429">
    <property type="entry name" value="DOCK-C2"/>
    <property type="match status" value="1"/>
</dbReference>
<evidence type="ECO:0000256" key="4">
    <source>
        <dbReference type="ARBA" id="ARBA00022553"/>
    </source>
</evidence>
<dbReference type="Pfam" id="PF06920">
    <property type="entry name" value="DHR-2_Lobe_A"/>
    <property type="match status" value="1"/>
</dbReference>
<feature type="compositionally biased region" description="Polar residues" evidence="8">
    <location>
        <begin position="1841"/>
        <end position="1850"/>
    </location>
</feature>
<dbReference type="InterPro" id="IPR016024">
    <property type="entry name" value="ARM-type_fold"/>
</dbReference>
<dbReference type="InterPro" id="IPR027007">
    <property type="entry name" value="C2_DOCK-type_domain"/>
</dbReference>
<evidence type="ECO:0000256" key="3">
    <source>
        <dbReference type="ARBA" id="ARBA00022490"/>
    </source>
</evidence>
<dbReference type="InterPro" id="IPR046770">
    <property type="entry name" value="DOCKER_Lobe_B"/>
</dbReference>
<dbReference type="InterPro" id="IPR056372">
    <property type="entry name" value="TPR_DOCK"/>
</dbReference>
<evidence type="ECO:0008006" key="14">
    <source>
        <dbReference type="Google" id="ProtNLM"/>
    </source>
</evidence>
<evidence type="ECO:0000259" key="10">
    <source>
        <dbReference type="PROSITE" id="PS51650"/>
    </source>
</evidence>